<protein>
    <recommendedName>
        <fullName evidence="3">Vacuolar protein sorting-associated protein 27</fullName>
    </recommendedName>
</protein>
<dbReference type="PANTHER" id="PTHR47794">
    <property type="entry name" value="VACUOLAR PROTEIN SORTING-ASSOCIATED PROTEIN 27"/>
    <property type="match status" value="1"/>
</dbReference>
<dbReference type="InterPro" id="IPR011011">
    <property type="entry name" value="Znf_FYVE_PHD"/>
</dbReference>
<feature type="compositionally biased region" description="Polar residues" evidence="11">
    <location>
        <begin position="501"/>
        <end position="533"/>
    </location>
</feature>
<dbReference type="Pfam" id="PF00790">
    <property type="entry name" value="VHS"/>
    <property type="match status" value="1"/>
</dbReference>
<dbReference type="GO" id="GO:0033565">
    <property type="term" value="C:ESCRT-0 complex"/>
    <property type="evidence" value="ECO:0007669"/>
    <property type="project" value="TreeGrafter"/>
</dbReference>
<feature type="region of interest" description="Disordered" evidence="11">
    <location>
        <begin position="307"/>
        <end position="327"/>
    </location>
</feature>
<dbReference type="InterPro" id="IPR000306">
    <property type="entry name" value="Znf_FYVE"/>
</dbReference>
<gene>
    <name evidence="14" type="ORF">BN1211_0742</name>
</gene>
<dbReference type="SMART" id="SM00064">
    <property type="entry name" value="FYVE"/>
    <property type="match status" value="1"/>
</dbReference>
<organism evidence="14 15">
    <name type="scientific">Cyberlindnera jadinii (strain ATCC 18201 / CBS 1600 / BCRC 20928 / JCM 3617 / NBRC 0987 / NRRL Y-1542)</name>
    <name type="common">Torula yeast</name>
    <name type="synonym">Candida utilis</name>
    <dbReference type="NCBI Taxonomy" id="983966"/>
    <lineage>
        <taxon>Eukaryota</taxon>
        <taxon>Fungi</taxon>
        <taxon>Dikarya</taxon>
        <taxon>Ascomycota</taxon>
        <taxon>Saccharomycotina</taxon>
        <taxon>Saccharomycetes</taxon>
        <taxon>Phaffomycetales</taxon>
        <taxon>Phaffomycetaceae</taxon>
        <taxon>Cyberlindnera</taxon>
    </lineage>
</organism>
<feature type="compositionally biased region" description="Low complexity" evidence="11">
    <location>
        <begin position="541"/>
        <end position="556"/>
    </location>
</feature>
<dbReference type="GO" id="GO:0043328">
    <property type="term" value="P:protein transport to vacuole involved in ubiquitin-dependent protein catabolic process via the multivesicular body sorting pathway"/>
    <property type="evidence" value="ECO:0007669"/>
    <property type="project" value="TreeGrafter"/>
</dbReference>
<feature type="domain" description="VHS" evidence="13">
    <location>
        <begin position="19"/>
        <end position="149"/>
    </location>
</feature>
<dbReference type="Pfam" id="PF21356">
    <property type="entry name" value="Vps27_GAT-like"/>
    <property type="match status" value="1"/>
</dbReference>
<keyword evidence="9" id="KW-0472">Membrane</keyword>
<name>A0A0H5CAK2_CYBJN</name>
<dbReference type="PROSITE" id="PS50179">
    <property type="entry name" value="VHS"/>
    <property type="match status" value="1"/>
</dbReference>
<dbReference type="InterPro" id="IPR003903">
    <property type="entry name" value="UIM_dom"/>
</dbReference>
<dbReference type="InterPro" id="IPR002014">
    <property type="entry name" value="VHS_dom"/>
</dbReference>
<dbReference type="GO" id="GO:0032266">
    <property type="term" value="F:phosphatidylinositol-3-phosphate binding"/>
    <property type="evidence" value="ECO:0007669"/>
    <property type="project" value="UniProtKB-ARBA"/>
</dbReference>
<keyword evidence="5" id="KW-0677">Repeat</keyword>
<evidence type="ECO:0000256" key="10">
    <source>
        <dbReference type="PROSITE-ProRule" id="PRU00091"/>
    </source>
</evidence>
<dbReference type="SMART" id="SM00726">
    <property type="entry name" value="UIM"/>
    <property type="match status" value="2"/>
</dbReference>
<keyword evidence="8" id="KW-0862">Zinc</keyword>
<dbReference type="Pfam" id="PF01363">
    <property type="entry name" value="FYVE"/>
    <property type="match status" value="1"/>
</dbReference>
<dbReference type="PROSITE" id="PS50178">
    <property type="entry name" value="ZF_FYVE"/>
    <property type="match status" value="1"/>
</dbReference>
<dbReference type="SMART" id="SM00288">
    <property type="entry name" value="VHS"/>
    <property type="match status" value="1"/>
</dbReference>
<dbReference type="GO" id="GO:0006623">
    <property type="term" value="P:protein targeting to vacuole"/>
    <property type="evidence" value="ECO:0007669"/>
    <property type="project" value="TreeGrafter"/>
</dbReference>
<dbReference type="InterPro" id="IPR013083">
    <property type="entry name" value="Znf_RING/FYVE/PHD"/>
</dbReference>
<dbReference type="GO" id="GO:0010008">
    <property type="term" value="C:endosome membrane"/>
    <property type="evidence" value="ECO:0007669"/>
    <property type="project" value="UniProtKB-SubCell"/>
</dbReference>
<dbReference type="PANTHER" id="PTHR47794:SF1">
    <property type="entry name" value="VACUOLAR PROTEIN SORTING-ASSOCIATED PROTEIN 27"/>
    <property type="match status" value="1"/>
</dbReference>
<feature type="compositionally biased region" description="Basic and acidic residues" evidence="11">
    <location>
        <begin position="242"/>
        <end position="253"/>
    </location>
</feature>
<feature type="compositionally biased region" description="Low complexity" evidence="11">
    <location>
        <begin position="461"/>
        <end position="500"/>
    </location>
</feature>
<dbReference type="CDD" id="cd16979">
    <property type="entry name" value="VHS_Vps27"/>
    <property type="match status" value="1"/>
</dbReference>
<dbReference type="GO" id="GO:0008270">
    <property type="term" value="F:zinc ion binding"/>
    <property type="evidence" value="ECO:0007669"/>
    <property type="project" value="UniProtKB-KW"/>
</dbReference>
<evidence type="ECO:0000313" key="15">
    <source>
        <dbReference type="Proteomes" id="UP000038830"/>
    </source>
</evidence>
<dbReference type="Gene3D" id="6.10.140.100">
    <property type="match status" value="1"/>
</dbReference>
<dbReference type="Pfam" id="PF02809">
    <property type="entry name" value="UIM"/>
    <property type="match status" value="2"/>
</dbReference>
<accession>A0A0H5CAK2</accession>
<dbReference type="PROSITE" id="PS50330">
    <property type="entry name" value="UIM"/>
    <property type="match status" value="2"/>
</dbReference>
<dbReference type="InterPro" id="IPR017455">
    <property type="entry name" value="Znf_FYVE-rel"/>
</dbReference>
<keyword evidence="4" id="KW-0479">Metal-binding</keyword>
<dbReference type="Gene3D" id="1.20.5.1940">
    <property type="match status" value="1"/>
</dbReference>
<evidence type="ECO:0000256" key="2">
    <source>
        <dbReference type="ARBA" id="ARBA00008597"/>
    </source>
</evidence>
<evidence type="ECO:0000256" key="8">
    <source>
        <dbReference type="ARBA" id="ARBA00022833"/>
    </source>
</evidence>
<dbReference type="Gene3D" id="3.30.40.10">
    <property type="entry name" value="Zinc/RING finger domain, C3HC4 (zinc finger)"/>
    <property type="match status" value="1"/>
</dbReference>
<evidence type="ECO:0000256" key="5">
    <source>
        <dbReference type="ARBA" id="ARBA00022737"/>
    </source>
</evidence>
<evidence type="ECO:0000313" key="14">
    <source>
        <dbReference type="EMBL" id="CEP20789.1"/>
    </source>
</evidence>
<dbReference type="AlphaFoldDB" id="A0A0H5CAK2"/>
<evidence type="ECO:0000256" key="6">
    <source>
        <dbReference type="ARBA" id="ARBA00022753"/>
    </source>
</evidence>
<evidence type="ECO:0000259" key="13">
    <source>
        <dbReference type="PROSITE" id="PS50179"/>
    </source>
</evidence>
<evidence type="ECO:0000256" key="9">
    <source>
        <dbReference type="ARBA" id="ARBA00023136"/>
    </source>
</evidence>
<dbReference type="Gene3D" id="1.25.40.90">
    <property type="match status" value="1"/>
</dbReference>
<evidence type="ECO:0000256" key="4">
    <source>
        <dbReference type="ARBA" id="ARBA00022723"/>
    </source>
</evidence>
<proteinExistence type="inferred from homology"/>
<keyword evidence="6" id="KW-0967">Endosome</keyword>
<feature type="compositionally biased region" description="Low complexity" evidence="11">
    <location>
        <begin position="595"/>
        <end position="619"/>
    </location>
</feature>
<feature type="compositionally biased region" description="Polar residues" evidence="11">
    <location>
        <begin position="578"/>
        <end position="588"/>
    </location>
</feature>
<dbReference type="SUPFAM" id="SSF48464">
    <property type="entry name" value="ENTH/VHS domain"/>
    <property type="match status" value="1"/>
</dbReference>
<dbReference type="InterPro" id="IPR008942">
    <property type="entry name" value="ENTH_VHS"/>
</dbReference>
<feature type="region of interest" description="Disordered" evidence="11">
    <location>
        <begin position="234"/>
        <end position="260"/>
    </location>
</feature>
<dbReference type="FunFam" id="3.30.40.10:FF:000105">
    <property type="entry name" value="WD repeat and FYVE domain-containing protein 2"/>
    <property type="match status" value="1"/>
</dbReference>
<dbReference type="Proteomes" id="UP000038830">
    <property type="component" value="Unassembled WGS sequence"/>
</dbReference>
<evidence type="ECO:0000256" key="3">
    <source>
        <dbReference type="ARBA" id="ARBA00017753"/>
    </source>
</evidence>
<evidence type="ECO:0000256" key="1">
    <source>
        <dbReference type="ARBA" id="ARBA00004125"/>
    </source>
</evidence>
<dbReference type="SUPFAM" id="SSF57903">
    <property type="entry name" value="FYVE/PHD zinc finger"/>
    <property type="match status" value="1"/>
</dbReference>
<evidence type="ECO:0000256" key="11">
    <source>
        <dbReference type="SAM" id="MobiDB-lite"/>
    </source>
</evidence>
<dbReference type="InterPro" id="IPR049425">
    <property type="entry name" value="Vps27_GAT-like"/>
</dbReference>
<feature type="compositionally biased region" description="Basic and acidic residues" evidence="11">
    <location>
        <begin position="655"/>
        <end position="664"/>
    </location>
</feature>
<keyword evidence="7 10" id="KW-0863">Zinc-finger</keyword>
<dbReference type="EMBL" id="CDQK01000001">
    <property type="protein sequence ID" value="CEP20789.1"/>
    <property type="molecule type" value="Genomic_DNA"/>
</dbReference>
<feature type="domain" description="FYVE-type" evidence="12">
    <location>
        <begin position="168"/>
        <end position="228"/>
    </location>
</feature>
<feature type="region of interest" description="Disordered" evidence="11">
    <location>
        <begin position="460"/>
        <end position="664"/>
    </location>
</feature>
<reference evidence="15" key="1">
    <citation type="journal article" date="2015" name="J. Biotechnol.">
        <title>The structure of the Cyberlindnera jadinii genome and its relation to Candida utilis analyzed by the occurrence of single nucleotide polymorphisms.</title>
        <authorList>
            <person name="Rupp O."/>
            <person name="Brinkrolf K."/>
            <person name="Buerth C."/>
            <person name="Kunigo M."/>
            <person name="Schneider J."/>
            <person name="Jaenicke S."/>
            <person name="Goesmann A."/>
            <person name="Puehler A."/>
            <person name="Jaeger K.-E."/>
            <person name="Ernst J.F."/>
        </authorList>
    </citation>
    <scope>NUCLEOTIDE SEQUENCE [LARGE SCALE GENOMIC DNA]</scope>
    <source>
        <strain evidence="15">ATCC 18201 / CBS 1600 / BCRC 20928 / JCM 3617 / NBRC 0987 / NRRL Y-1542</strain>
    </source>
</reference>
<dbReference type="GO" id="GO:0043130">
    <property type="term" value="F:ubiquitin binding"/>
    <property type="evidence" value="ECO:0007669"/>
    <property type="project" value="InterPro"/>
</dbReference>
<comment type="subcellular location">
    <subcellularLocation>
        <location evidence="1">Endosome membrane</location>
        <topology evidence="1">Peripheral membrane protein</topology>
        <orientation evidence="1">Cytoplasmic side</orientation>
    </subcellularLocation>
</comment>
<sequence length="664" mass="75343">MSWFSSSTSIDAEVERATDESIPFGETDLAASLEVADLIRSKKVAPKDAMRSLKKRLTSTKNPNTQLSTLHLIDTCVKNGGAHFIQEMASREFMDSLVSLVHEDKTNESVRDLALELIQSWATAFKDNSSLKYVGTTYRHLQDDGYSFPSNTTQLSSTLFDSSAPPEWEDSDACMICSTPFTMINRKHHCRNCGGVYCQSHSSKSMSLPHLGITEPVRVCDSCYDEIRYKKKSSKKHRRSKHDKDVSRARAQYDSDDDDDLKRALELSLKESQGYVAPPEPVKQVAVEDEDDAEMKAAIAASLREFEQEKHRTEQQQQSQPATNVESPYSNLIPQAGTPYQTQQLPESSQIQQQYSQVQYPAQFPNVLPNYITQQDESSIEQFASKVEEFKVNPQYGYDNPELVEHYRQAIPLVPKLATDLNDSLSKHDQLVSMNQKIDTIMKMYNTLLDRRIERETLQRQQYSSVPSYPPQSYNYQQHQQPVQHSPQQQYSQPYENSPQLYQTTSSIPQPTYQPQVQPHSQPTESPYPTNSYPEPEDQDSTQQQHEYQQQHVSQETPSYPPSAADAGEEFSAPPSVISPQNTTQQNAYPLEPLQQQQQQQQTPVASPSQPQHTQQQSPEVPRAKITDFSFPNVPVNRPPPVVSTHEQANIEVPQPKEEALIDL</sequence>
<evidence type="ECO:0000259" key="12">
    <source>
        <dbReference type="PROSITE" id="PS50178"/>
    </source>
</evidence>
<feature type="compositionally biased region" description="Polar residues" evidence="11">
    <location>
        <begin position="315"/>
        <end position="327"/>
    </location>
</feature>
<evidence type="ECO:0000256" key="7">
    <source>
        <dbReference type="ARBA" id="ARBA00022771"/>
    </source>
</evidence>
<comment type="similarity">
    <text evidence="2">Belongs to the VPS27 family.</text>
</comment>